<proteinExistence type="predicted"/>
<comment type="caution">
    <text evidence="1">The sequence shown here is derived from an EMBL/GenBank/DDBJ whole genome shotgun (WGS) entry which is preliminary data.</text>
</comment>
<evidence type="ECO:0000313" key="1">
    <source>
        <dbReference type="EMBL" id="EMM98547.1"/>
    </source>
</evidence>
<gene>
    <name evidence="1" type="ORF">LEP1GSC035_0189</name>
</gene>
<keyword evidence="2" id="KW-1185">Reference proteome</keyword>
<name>A0ABP2T364_9LEPT</name>
<organism evidence="1 2">
    <name type="scientific">Leptospira noguchii str. 2007001578</name>
    <dbReference type="NCBI Taxonomy" id="1049974"/>
    <lineage>
        <taxon>Bacteria</taxon>
        <taxon>Pseudomonadati</taxon>
        <taxon>Spirochaetota</taxon>
        <taxon>Spirochaetia</taxon>
        <taxon>Leptospirales</taxon>
        <taxon>Leptospiraceae</taxon>
        <taxon>Leptospira</taxon>
    </lineage>
</organism>
<accession>A0ABP2T364</accession>
<sequence>MKVHFQSRSIYNKSGSSLNNDLTCKVTNKFYLKDLERGLFKKDVKYLERTMQQNGLLDSSTILDFDKIDKAMIDSNTSCDSVQGIKDKQNCWYNNSWRIMYQENFPIIVANCQEKESIIYSKLKDREHFYEETTNLSWQKCPSGLNGLQCERGKLNQLTIDQAISLCKNINPKNQWRLPTLEELWEFNLFTDSNSGAEVKKIYKDNSISLLHSQDLFLGENNTSSHFAKGIFESKYEIVNNESILPFICVSEYID</sequence>
<protein>
    <submittedName>
        <fullName evidence="1">PF07603 family protein</fullName>
    </submittedName>
</protein>
<dbReference type="EMBL" id="AHMH02000148">
    <property type="protein sequence ID" value="EMM98547.1"/>
    <property type="molecule type" value="Genomic_DNA"/>
</dbReference>
<dbReference type="Proteomes" id="UP000012099">
    <property type="component" value="Unassembled WGS sequence"/>
</dbReference>
<reference evidence="1 2" key="1">
    <citation type="submission" date="2013-01" db="EMBL/GenBank/DDBJ databases">
        <authorList>
            <person name="Harkins D.M."/>
            <person name="Durkin A.S."/>
            <person name="Brinkac L.M."/>
            <person name="Haft D.H."/>
            <person name="Selengut J.D."/>
            <person name="Sanka R."/>
            <person name="DePew J."/>
            <person name="Purushe J."/>
            <person name="Whelen A.C."/>
            <person name="Vinetz J.M."/>
            <person name="Sutton G.G."/>
            <person name="Nierman W.C."/>
            <person name="Fouts D.E."/>
        </authorList>
    </citation>
    <scope>NUCLEOTIDE SEQUENCE [LARGE SCALE GENOMIC DNA]</scope>
    <source>
        <strain evidence="1 2">2007001578</strain>
    </source>
</reference>
<evidence type="ECO:0000313" key="2">
    <source>
        <dbReference type="Proteomes" id="UP000012099"/>
    </source>
</evidence>